<organism evidence="2 3">
    <name type="scientific">Gryllotalpicola daejeonensis</name>
    <dbReference type="NCBI Taxonomy" id="993087"/>
    <lineage>
        <taxon>Bacteria</taxon>
        <taxon>Bacillati</taxon>
        <taxon>Actinomycetota</taxon>
        <taxon>Actinomycetes</taxon>
        <taxon>Micrococcales</taxon>
        <taxon>Microbacteriaceae</taxon>
        <taxon>Gryllotalpicola</taxon>
    </lineage>
</organism>
<evidence type="ECO:0000313" key="3">
    <source>
        <dbReference type="Proteomes" id="UP001415169"/>
    </source>
</evidence>
<name>A0ABP7ZPC1_9MICO</name>
<gene>
    <name evidence="2" type="ORF">GCM10022286_30960</name>
</gene>
<evidence type="ECO:0000313" key="2">
    <source>
        <dbReference type="EMBL" id="GAA4166381.1"/>
    </source>
</evidence>
<evidence type="ECO:0000256" key="1">
    <source>
        <dbReference type="SAM" id="MobiDB-lite"/>
    </source>
</evidence>
<comment type="caution">
    <text evidence="2">The sequence shown here is derived from an EMBL/GenBank/DDBJ whole genome shotgun (WGS) entry which is preliminary data.</text>
</comment>
<sequence>MLGVRVADALQGGDGGLRELFDAEVLVGLVELGGDTSHGVRFLSCMGERRVIAVTDAHKLSARKARRGDPHRHFPAWVDKTV</sequence>
<dbReference type="EMBL" id="BAABBV010000002">
    <property type="protein sequence ID" value="GAA4166381.1"/>
    <property type="molecule type" value="Genomic_DNA"/>
</dbReference>
<accession>A0ABP7ZPC1</accession>
<reference evidence="2" key="1">
    <citation type="journal article" date="2014" name="Int. J. Syst. Evol. Microbiol.">
        <title>Complete genome of a new Firmicutes species belonging to the dominant human colonic microbiota ('Ruminococcus bicirculans') reveals two chromosomes and a selective capacity to utilize plant glucans.</title>
        <authorList>
            <consortium name="NISC Comparative Sequencing Program"/>
            <person name="Wegmann U."/>
            <person name="Louis P."/>
            <person name="Goesmann A."/>
            <person name="Henrissat B."/>
            <person name="Duncan S.H."/>
            <person name="Flint H.J."/>
        </authorList>
    </citation>
    <scope>NUCLEOTIDE SEQUENCE</scope>
    <source>
        <strain evidence="2">JCM 17590</strain>
    </source>
</reference>
<reference evidence="2" key="2">
    <citation type="submission" date="2023-12" db="EMBL/GenBank/DDBJ databases">
        <authorList>
            <person name="Sun Q."/>
            <person name="Inoue M."/>
        </authorList>
    </citation>
    <scope>NUCLEOTIDE SEQUENCE</scope>
    <source>
        <strain evidence="2">JCM 17590</strain>
    </source>
</reference>
<proteinExistence type="predicted"/>
<protein>
    <submittedName>
        <fullName evidence="2">Uncharacterized protein</fullName>
    </submittedName>
</protein>
<feature type="region of interest" description="Disordered" evidence="1">
    <location>
        <begin position="62"/>
        <end position="82"/>
    </location>
</feature>
<keyword evidence="3" id="KW-1185">Reference proteome</keyword>
<dbReference type="Proteomes" id="UP001415169">
    <property type="component" value="Unassembled WGS sequence"/>
</dbReference>